<dbReference type="InterPro" id="IPR029060">
    <property type="entry name" value="PIN-like_dom_sf"/>
</dbReference>
<keyword evidence="3" id="KW-0540">Nuclease</keyword>
<dbReference type="InterPro" id="IPR044153">
    <property type="entry name" value="PIN_Pae0151-like"/>
</dbReference>
<dbReference type="Proteomes" id="UP000244056">
    <property type="component" value="Chromosome"/>
</dbReference>
<dbReference type="KEGG" id="nsp:BMF81_02482"/>
<protein>
    <submittedName>
        <fullName evidence="3">tRNA(fMet)-specific endonuclease VapC</fullName>
        <ecNumber evidence="3">3.1.-.-</ecNumber>
    </submittedName>
</protein>
<dbReference type="EC" id="3.1.-.-" evidence="3"/>
<keyword evidence="3" id="KW-0378">Hydrolase</keyword>
<dbReference type="EMBL" id="CP020114">
    <property type="protein sequence ID" value="AVZ30651.1"/>
    <property type="molecule type" value="Genomic_DNA"/>
</dbReference>
<sequence>MRGDLTRLLCIDTSVWIPYLVPEVYQLQARTLLTEALSLNLRLVSPAFAWAEVGSVLRKKTRLGVITTEEAQGFFEDFCELPIDYIEEEVIRTRTWEIAEQYGLSTLYDAAFLACAEITSAEFWTADAALVRQLTPRPVYLREIGEMNVVI</sequence>
<organism evidence="3 4">
    <name type="scientific">Nodularia spumigena UHCC 0039</name>
    <dbReference type="NCBI Taxonomy" id="1914872"/>
    <lineage>
        <taxon>Bacteria</taxon>
        <taxon>Bacillati</taxon>
        <taxon>Cyanobacteriota</taxon>
        <taxon>Cyanophyceae</taxon>
        <taxon>Nostocales</taxon>
        <taxon>Nodulariaceae</taxon>
        <taxon>Nodularia</taxon>
    </lineage>
</organism>
<evidence type="ECO:0000313" key="4">
    <source>
        <dbReference type="Proteomes" id="UP000244056"/>
    </source>
</evidence>
<proteinExistence type="predicted"/>
<gene>
    <name evidence="3" type="primary">vapC_2</name>
    <name evidence="3" type="ORF">BMF81_02482</name>
</gene>
<evidence type="ECO:0000313" key="3">
    <source>
        <dbReference type="EMBL" id="AVZ30651.1"/>
    </source>
</evidence>
<dbReference type="GO" id="GO:0004519">
    <property type="term" value="F:endonuclease activity"/>
    <property type="evidence" value="ECO:0007669"/>
    <property type="project" value="UniProtKB-KW"/>
</dbReference>
<dbReference type="CDD" id="cd09873">
    <property type="entry name" value="PIN_Pae0151-like"/>
    <property type="match status" value="1"/>
</dbReference>
<reference evidence="3 4" key="1">
    <citation type="submission" date="2017-03" db="EMBL/GenBank/DDBJ databases">
        <title>Comparative genomics of the toxic Baltic Sea cyanobacteria Nodularia spumigena UHCC 0039 and its response on varying salinity.</title>
        <authorList>
            <person name="Teikari J.E."/>
        </authorList>
    </citation>
    <scope>NUCLEOTIDE SEQUENCE [LARGE SCALE GENOMIC DNA]</scope>
    <source>
        <strain evidence="3 4">UHCC 0039</strain>
    </source>
</reference>
<dbReference type="Gene3D" id="3.40.50.1010">
    <property type="entry name" value="5'-nuclease"/>
    <property type="match status" value="1"/>
</dbReference>
<dbReference type="PANTHER" id="PTHR35901">
    <property type="entry name" value="RIBONUCLEASE VAPC3"/>
    <property type="match status" value="1"/>
</dbReference>
<name>A0A2S0Q8F1_NODSP</name>
<evidence type="ECO:0000256" key="1">
    <source>
        <dbReference type="ARBA" id="ARBA00022842"/>
    </source>
</evidence>
<dbReference type="AlphaFoldDB" id="A0A2S0Q8F1"/>
<dbReference type="InterPro" id="IPR051619">
    <property type="entry name" value="TypeII_TA_RNase_PINc/VapC"/>
</dbReference>
<keyword evidence="1" id="KW-0460">Magnesium</keyword>
<dbReference type="InterPro" id="IPR002716">
    <property type="entry name" value="PIN_dom"/>
</dbReference>
<dbReference type="Pfam" id="PF01850">
    <property type="entry name" value="PIN"/>
    <property type="match status" value="1"/>
</dbReference>
<dbReference type="GO" id="GO:0016787">
    <property type="term" value="F:hydrolase activity"/>
    <property type="evidence" value="ECO:0007669"/>
    <property type="project" value="UniProtKB-KW"/>
</dbReference>
<dbReference type="PANTHER" id="PTHR35901:SF1">
    <property type="entry name" value="EXONUCLEASE VAPC9"/>
    <property type="match status" value="1"/>
</dbReference>
<feature type="domain" description="PIN" evidence="2">
    <location>
        <begin position="10"/>
        <end position="130"/>
    </location>
</feature>
<accession>A0A2S0Q8F1</accession>
<dbReference type="SUPFAM" id="SSF88723">
    <property type="entry name" value="PIN domain-like"/>
    <property type="match status" value="1"/>
</dbReference>
<evidence type="ECO:0000259" key="2">
    <source>
        <dbReference type="Pfam" id="PF01850"/>
    </source>
</evidence>
<keyword evidence="3" id="KW-0255">Endonuclease</keyword>